<feature type="domain" description="PRD" evidence="2">
    <location>
        <begin position="65"/>
        <end position="170"/>
    </location>
</feature>
<gene>
    <name evidence="3" type="ORF">FEI15_09385</name>
</gene>
<dbReference type="InterPro" id="IPR004341">
    <property type="entry name" value="CAT_RNA-bd_dom"/>
</dbReference>
<dbReference type="Gene3D" id="1.10.1790.10">
    <property type="entry name" value="PRD domain"/>
    <property type="match status" value="2"/>
</dbReference>
<feature type="domain" description="PRD" evidence="2">
    <location>
        <begin position="172"/>
        <end position="280"/>
    </location>
</feature>
<accession>A0A5R8LNV2</accession>
<dbReference type="InterPro" id="IPR011608">
    <property type="entry name" value="PRD"/>
</dbReference>
<proteinExistence type="predicted"/>
<dbReference type="Proteomes" id="UP000309885">
    <property type="component" value="Unassembled WGS sequence"/>
</dbReference>
<reference evidence="3 4" key="1">
    <citation type="submission" date="2019-05" db="EMBL/GenBank/DDBJ databases">
        <title>Genome-based reclassification of Lactobacillus casei as Lactobacillus casei subsp. casei. subsp.nov., description of Lactobacillus casei subsp. zeae subsp. nov., and emended description of Lactobacillus casei.</title>
        <authorList>
            <person name="Huang C.-H."/>
        </authorList>
    </citation>
    <scope>NUCLEOTIDE SEQUENCE [LARGE SCALE GENOMIC DNA]</scope>
    <source>
        <strain evidence="3 4">CRBIP24.44</strain>
    </source>
</reference>
<dbReference type="InterPro" id="IPR036634">
    <property type="entry name" value="PRD_sf"/>
</dbReference>
<dbReference type="PROSITE" id="PS51372">
    <property type="entry name" value="PRD_2"/>
    <property type="match status" value="2"/>
</dbReference>
<evidence type="ECO:0000259" key="2">
    <source>
        <dbReference type="PROSITE" id="PS51372"/>
    </source>
</evidence>
<sequence length="285" mass="32641">MEINKILNNNVIVVKDDHGLEKVAMGKGIGFKRSAGEQLDPAVVDKLFSLQNDDMQTHFSALIAEVPYEILHVTEQFIDQAAKQLGQKLNASLHVSLVDHIYHALKRYEEGQLITNSLVYEIQNLYPQEFKLAKHFLEMIAAETNVHLPLDEAGFVAMHLINAEMNEEMGTTIAIMKEVYAMLNIIKYAFHGTYDEHSLNDYRLLTHLKFFVQRIIQNAMLQGNDLELYLLMKQKHPEAYQVSCKIANYVTNTFGITLTTEEMLYLMIHLNRLQVRAGEREDAST</sequence>
<dbReference type="PANTHER" id="PTHR30185:SF15">
    <property type="entry name" value="CRYPTIC BETA-GLUCOSIDE BGL OPERON ANTITERMINATOR"/>
    <property type="match status" value="1"/>
</dbReference>
<organism evidence="3 4">
    <name type="scientific">Lacticaseibacillus zeae</name>
    <name type="common">Lactobacillus zeae</name>
    <dbReference type="NCBI Taxonomy" id="57037"/>
    <lineage>
        <taxon>Bacteria</taxon>
        <taxon>Bacillati</taxon>
        <taxon>Bacillota</taxon>
        <taxon>Bacilli</taxon>
        <taxon>Lactobacillales</taxon>
        <taxon>Lactobacillaceae</taxon>
        <taxon>Lacticaseibacillus</taxon>
    </lineage>
</organism>
<dbReference type="SUPFAM" id="SSF50151">
    <property type="entry name" value="SacY-like RNA-binding domain"/>
    <property type="match status" value="1"/>
</dbReference>
<evidence type="ECO:0000313" key="3">
    <source>
        <dbReference type="EMBL" id="TLF38865.1"/>
    </source>
</evidence>
<dbReference type="PANTHER" id="PTHR30185">
    <property type="entry name" value="CRYPTIC BETA-GLUCOSIDE BGL OPERON ANTITERMINATOR"/>
    <property type="match status" value="1"/>
</dbReference>
<dbReference type="RefSeq" id="WP_138131175.1">
    <property type="nucleotide sequence ID" value="NZ_VBWO01000008.1"/>
</dbReference>
<dbReference type="Pfam" id="PF00874">
    <property type="entry name" value="PRD"/>
    <property type="match status" value="2"/>
</dbReference>
<name>A0A5R8LNV2_LACZE</name>
<dbReference type="SMART" id="SM01061">
    <property type="entry name" value="CAT_RBD"/>
    <property type="match status" value="1"/>
</dbReference>
<dbReference type="SUPFAM" id="SSF63520">
    <property type="entry name" value="PTS-regulatory domain, PRD"/>
    <property type="match status" value="2"/>
</dbReference>
<dbReference type="NCBIfam" id="NF046042">
    <property type="entry name" value="LicT"/>
    <property type="match status" value="1"/>
</dbReference>
<dbReference type="Gene3D" id="2.30.24.10">
    <property type="entry name" value="CAT RNA-binding domain"/>
    <property type="match status" value="1"/>
</dbReference>
<dbReference type="Pfam" id="PF03123">
    <property type="entry name" value="CAT_RBD"/>
    <property type="match status" value="1"/>
</dbReference>
<dbReference type="InterPro" id="IPR036650">
    <property type="entry name" value="CAT_RNA-bd_dom_sf"/>
</dbReference>
<dbReference type="InterPro" id="IPR050661">
    <property type="entry name" value="BglG_antiterminators"/>
</dbReference>
<dbReference type="GO" id="GO:0006355">
    <property type="term" value="P:regulation of DNA-templated transcription"/>
    <property type="evidence" value="ECO:0007669"/>
    <property type="project" value="InterPro"/>
</dbReference>
<dbReference type="AlphaFoldDB" id="A0A5R8LNV2"/>
<dbReference type="EMBL" id="VBWO01000008">
    <property type="protein sequence ID" value="TLF38865.1"/>
    <property type="molecule type" value="Genomic_DNA"/>
</dbReference>
<comment type="caution">
    <text evidence="3">The sequence shown here is derived from an EMBL/GenBank/DDBJ whole genome shotgun (WGS) entry which is preliminary data.</text>
</comment>
<keyword evidence="1" id="KW-0677">Repeat</keyword>
<dbReference type="GO" id="GO:0003723">
    <property type="term" value="F:RNA binding"/>
    <property type="evidence" value="ECO:0007669"/>
    <property type="project" value="InterPro"/>
</dbReference>
<protein>
    <submittedName>
        <fullName evidence="3">PRD domain-containing protein</fullName>
    </submittedName>
</protein>
<evidence type="ECO:0000256" key="1">
    <source>
        <dbReference type="ARBA" id="ARBA00022737"/>
    </source>
</evidence>
<evidence type="ECO:0000313" key="4">
    <source>
        <dbReference type="Proteomes" id="UP000309885"/>
    </source>
</evidence>